<dbReference type="EMBL" id="EU515240">
    <property type="protein sequence ID" value="ACE62931.1"/>
    <property type="molecule type" value="Genomic_DNA"/>
</dbReference>
<evidence type="ECO:0000313" key="1">
    <source>
        <dbReference type="EMBL" id="ACE62931.1"/>
    </source>
</evidence>
<dbReference type="AlphaFoldDB" id="B3U2G6"/>
<accession>B3U2G6</accession>
<organism evidence="1">
    <name type="scientific">unidentified</name>
    <dbReference type="NCBI Taxonomy" id="32644"/>
    <lineage>
        <taxon>unclassified sequences</taxon>
    </lineage>
</organism>
<name>B3U2G6_9ZZZZ</name>
<protein>
    <submittedName>
        <fullName evidence="1">Uncharacterized protein</fullName>
    </submittedName>
</protein>
<proteinExistence type="predicted"/>
<reference evidence="1" key="1">
    <citation type="submission" date="2008-02" db="EMBL/GenBank/DDBJ databases">
        <title>Isolation and characterization of the Cotton leaf curl virus (CLCuV) in Egypt.</title>
        <authorList>
            <consortium name="Dalia gamil Aseel"/>
            <person name="Assil D.G."/>
            <person name="Hafez E.E."/>
            <person name="Makhlouf A.M."/>
        </authorList>
    </citation>
    <scope>NUCLEOTIDE SEQUENCE</scope>
    <source>
        <strain evidence="1">CLCuVEg</strain>
    </source>
</reference>
<sequence>MRFREGSRCAYRRADRLPALRSFSLLTSLLWRAATRFARKIAQSRAPQSFEFKRSRVVVPRFDCWSQRQTLIAQYIACGYIYLPRATAKLELPLLHSTTCRVISRSAAFTVLCGFDRNRRPSTLPLGTRSTYRFNLCYSYGSFSGCRYTFVQMPPAPPFTHLSSVASTLQHAYILLPSCGLAYQCCTYTSTRLVATILRSSRSICHRSSITLGITPRHQTDTEQLFLFILWFRKPGNFPLCPLCDLLGNSLYGYSPRYYKTPLLTCVCLRECATLPKCASRGALLLPVWCPAHTYITRTTLAPMSIFLSMVFSLLLSTQFVELLCLLSVVRFCAHPHP</sequence>
<feature type="non-terminal residue" evidence="1">
    <location>
        <position position="338"/>
    </location>
</feature>